<dbReference type="GeneID" id="59344118"/>
<reference evidence="3" key="1">
    <citation type="submission" date="2020-05" db="EMBL/GenBank/DDBJ databases">
        <title>Mycena genomes resolve the evolution of fungal bioluminescence.</title>
        <authorList>
            <person name="Tsai I.J."/>
        </authorList>
    </citation>
    <scope>NUCLEOTIDE SEQUENCE</scope>
    <source>
        <strain evidence="3">171206Taipei</strain>
    </source>
</reference>
<dbReference type="EMBL" id="JACAZF010000004">
    <property type="protein sequence ID" value="KAF7306875.1"/>
    <property type="molecule type" value="Genomic_DNA"/>
</dbReference>
<comment type="caution">
    <text evidence="3">The sequence shown here is derived from an EMBL/GenBank/DDBJ whole genome shotgun (WGS) entry which is preliminary data.</text>
</comment>
<dbReference type="RefSeq" id="XP_037221894.1">
    <property type="nucleotide sequence ID" value="XM_037361602.1"/>
</dbReference>
<evidence type="ECO:0000313" key="4">
    <source>
        <dbReference type="Proteomes" id="UP000636479"/>
    </source>
</evidence>
<dbReference type="Pfam" id="PF16589">
    <property type="entry name" value="BRCT_2"/>
    <property type="match status" value="1"/>
</dbReference>
<dbReference type="PROSITE" id="PS50172">
    <property type="entry name" value="BRCT"/>
    <property type="match status" value="1"/>
</dbReference>
<dbReference type="InterPro" id="IPR001357">
    <property type="entry name" value="BRCT_dom"/>
</dbReference>
<feature type="region of interest" description="Disordered" evidence="1">
    <location>
        <begin position="201"/>
        <end position="240"/>
    </location>
</feature>
<feature type="compositionally biased region" description="Polar residues" evidence="1">
    <location>
        <begin position="344"/>
        <end position="369"/>
    </location>
</feature>
<feature type="domain" description="BRCT" evidence="2">
    <location>
        <begin position="2"/>
        <end position="87"/>
    </location>
</feature>
<feature type="region of interest" description="Disordered" evidence="1">
    <location>
        <begin position="340"/>
        <end position="416"/>
    </location>
</feature>
<sequence>MSQNAIFSHLRIFLDPGCAGRPKIARALKAAGADLVSDPRDCSIILVQGETPTGQRFLREWGGEKTVLETLWVQRCTEAGRILQQSDNWGSCRAEINSTIPLDDDPDEQQHSSLPTPRITPVEMSASAPPSWAMGQPPSGQLLAQQQHQAVFLPSNDLVNQQPQLPTNDPTSVYNMVLFDIVQRNGVLPYLQSNANAFAAPGNPPGLLPQDPPPPTTSSTSRSTSVDLKGKGRQQSGAIFTSSTGSPLSFYVALEVQKRSSLISSIKKNGGVISSHLATADYAVLSFRAKDWTASLESVLALNGTPVKAAFIYDSIEADELQDFTQYKFEVPEKLQKKIDASSRPLSTNHKPTSGSISTKPTAKSSSVKTEPPERASKAVVAPQQQTVPVITPQPTPQTEPPERPRSPTPPPVSTRVLYSANKYRYPAVEDEYAVRYAAVLFERDRMTSMNYLAKKLSQKLPHHSENAWNTRLGQNLKTPIEDVKKRAFIAYRKKAHREDNNGESTNKRPRSDQAPNQPPPVAPVAPAASTSADLEREIQLVAKYFFDGADGEETREGETEAEKDARIWAQLTRKVTCKTEESWETFYNTHHARVSEAYSALLATEN</sequence>
<organism evidence="3 4">
    <name type="scientific">Mycena indigotica</name>
    <dbReference type="NCBI Taxonomy" id="2126181"/>
    <lineage>
        <taxon>Eukaryota</taxon>
        <taxon>Fungi</taxon>
        <taxon>Dikarya</taxon>
        <taxon>Basidiomycota</taxon>
        <taxon>Agaricomycotina</taxon>
        <taxon>Agaricomycetes</taxon>
        <taxon>Agaricomycetidae</taxon>
        <taxon>Agaricales</taxon>
        <taxon>Marasmiineae</taxon>
        <taxon>Mycenaceae</taxon>
        <taxon>Mycena</taxon>
    </lineage>
</organism>
<feature type="region of interest" description="Disordered" evidence="1">
    <location>
        <begin position="493"/>
        <end position="531"/>
    </location>
</feature>
<dbReference type="AlphaFoldDB" id="A0A8H6SVD6"/>
<dbReference type="Proteomes" id="UP000636479">
    <property type="component" value="Unassembled WGS sequence"/>
</dbReference>
<proteinExistence type="predicted"/>
<name>A0A8H6SVD6_9AGAR</name>
<gene>
    <name evidence="3" type="ORF">MIND_00479900</name>
</gene>
<dbReference type="OrthoDB" id="426865at2759"/>
<evidence type="ECO:0000313" key="3">
    <source>
        <dbReference type="EMBL" id="KAF7306875.1"/>
    </source>
</evidence>
<evidence type="ECO:0000256" key="1">
    <source>
        <dbReference type="SAM" id="MobiDB-lite"/>
    </source>
</evidence>
<feature type="region of interest" description="Disordered" evidence="1">
    <location>
        <begin position="100"/>
        <end position="146"/>
    </location>
</feature>
<feature type="compositionally biased region" description="Low complexity" evidence="1">
    <location>
        <begin position="379"/>
        <end position="391"/>
    </location>
</feature>
<feature type="compositionally biased region" description="Pro residues" evidence="1">
    <location>
        <begin position="202"/>
        <end position="216"/>
    </location>
</feature>
<feature type="compositionally biased region" description="Basic and acidic residues" evidence="1">
    <location>
        <begin position="497"/>
        <end position="512"/>
    </location>
</feature>
<accession>A0A8H6SVD6</accession>
<evidence type="ECO:0000259" key="2">
    <source>
        <dbReference type="PROSITE" id="PS50172"/>
    </source>
</evidence>
<keyword evidence="4" id="KW-1185">Reference proteome</keyword>
<protein>
    <submittedName>
        <fullName evidence="3">BRCT domain-containing protein</fullName>
    </submittedName>
</protein>